<reference evidence="1" key="4">
    <citation type="submission" date="2019-03" db="UniProtKB">
        <authorList>
            <consortium name="EnsemblPlants"/>
        </authorList>
    </citation>
    <scope>IDENTIFICATION</scope>
</reference>
<reference evidence="2" key="2">
    <citation type="journal article" date="2017" name="Nat. Plants">
        <title>The Aegilops tauschii genome reveals multiple impacts of transposons.</title>
        <authorList>
            <person name="Zhao G."/>
            <person name="Zou C."/>
            <person name="Li K."/>
            <person name="Wang K."/>
            <person name="Li T."/>
            <person name="Gao L."/>
            <person name="Zhang X."/>
            <person name="Wang H."/>
            <person name="Yang Z."/>
            <person name="Liu X."/>
            <person name="Jiang W."/>
            <person name="Mao L."/>
            <person name="Kong X."/>
            <person name="Jiao Y."/>
            <person name="Jia J."/>
        </authorList>
    </citation>
    <scope>NUCLEOTIDE SEQUENCE [LARGE SCALE GENOMIC DNA]</scope>
    <source>
        <strain evidence="2">cv. AL8/78</strain>
    </source>
</reference>
<dbReference type="Gene3D" id="3.40.50.720">
    <property type="entry name" value="NAD(P)-binding Rossmann-like Domain"/>
    <property type="match status" value="1"/>
</dbReference>
<sequence length="80" mass="8650">MPEGCILDFYIAIFNKEKISLAGHDEVRACTPIPILSPPPGIGVSIAFFFVWCVPLEYTVAGGRNFLPLLPEASKSSSPL</sequence>
<dbReference type="EnsemblPlants" id="AET6Gv20404600.4">
    <property type="protein sequence ID" value="AET6Gv20404600.4"/>
    <property type="gene ID" value="AET6Gv20404600"/>
</dbReference>
<name>A0A453NKH3_AEGTS</name>
<accession>A0A453NKH3</accession>
<dbReference type="Gramene" id="AET6Gv20404600.4">
    <property type="protein sequence ID" value="AET6Gv20404600.4"/>
    <property type="gene ID" value="AET6Gv20404600"/>
</dbReference>
<organism evidence="1 2">
    <name type="scientific">Aegilops tauschii subsp. strangulata</name>
    <name type="common">Goatgrass</name>
    <dbReference type="NCBI Taxonomy" id="200361"/>
    <lineage>
        <taxon>Eukaryota</taxon>
        <taxon>Viridiplantae</taxon>
        <taxon>Streptophyta</taxon>
        <taxon>Embryophyta</taxon>
        <taxon>Tracheophyta</taxon>
        <taxon>Spermatophyta</taxon>
        <taxon>Magnoliopsida</taxon>
        <taxon>Liliopsida</taxon>
        <taxon>Poales</taxon>
        <taxon>Poaceae</taxon>
        <taxon>BOP clade</taxon>
        <taxon>Pooideae</taxon>
        <taxon>Triticodae</taxon>
        <taxon>Triticeae</taxon>
        <taxon>Triticinae</taxon>
        <taxon>Aegilops</taxon>
    </lineage>
</organism>
<evidence type="ECO:0000313" key="2">
    <source>
        <dbReference type="Proteomes" id="UP000015105"/>
    </source>
</evidence>
<reference evidence="1" key="3">
    <citation type="journal article" date="2017" name="Nature">
        <title>Genome sequence of the progenitor of the wheat D genome Aegilops tauschii.</title>
        <authorList>
            <person name="Luo M.C."/>
            <person name="Gu Y.Q."/>
            <person name="Puiu D."/>
            <person name="Wang H."/>
            <person name="Twardziok S.O."/>
            <person name="Deal K.R."/>
            <person name="Huo N."/>
            <person name="Zhu T."/>
            <person name="Wang L."/>
            <person name="Wang Y."/>
            <person name="McGuire P.E."/>
            <person name="Liu S."/>
            <person name="Long H."/>
            <person name="Ramasamy R.K."/>
            <person name="Rodriguez J.C."/>
            <person name="Van S.L."/>
            <person name="Yuan L."/>
            <person name="Wang Z."/>
            <person name="Xia Z."/>
            <person name="Xiao L."/>
            <person name="Anderson O.D."/>
            <person name="Ouyang S."/>
            <person name="Liang Y."/>
            <person name="Zimin A.V."/>
            <person name="Pertea G."/>
            <person name="Qi P."/>
            <person name="Bennetzen J.L."/>
            <person name="Dai X."/>
            <person name="Dawson M.W."/>
            <person name="Muller H.G."/>
            <person name="Kugler K."/>
            <person name="Rivarola-Duarte L."/>
            <person name="Spannagl M."/>
            <person name="Mayer K.F.X."/>
            <person name="Lu F.H."/>
            <person name="Bevan M.W."/>
            <person name="Leroy P."/>
            <person name="Li P."/>
            <person name="You F.M."/>
            <person name="Sun Q."/>
            <person name="Liu Z."/>
            <person name="Lyons E."/>
            <person name="Wicker T."/>
            <person name="Salzberg S.L."/>
            <person name="Devos K.M."/>
            <person name="Dvorak J."/>
        </authorList>
    </citation>
    <scope>NUCLEOTIDE SEQUENCE [LARGE SCALE GENOMIC DNA]</scope>
    <source>
        <strain evidence="1">cv. AL8/78</strain>
    </source>
</reference>
<dbReference type="AlphaFoldDB" id="A0A453NKH3"/>
<protein>
    <submittedName>
        <fullName evidence="1">Uncharacterized protein</fullName>
    </submittedName>
</protein>
<evidence type="ECO:0000313" key="1">
    <source>
        <dbReference type="EnsemblPlants" id="AET6Gv20404600.4"/>
    </source>
</evidence>
<reference evidence="2" key="1">
    <citation type="journal article" date="2014" name="Science">
        <title>Ancient hybridizations among the ancestral genomes of bread wheat.</title>
        <authorList>
            <consortium name="International Wheat Genome Sequencing Consortium,"/>
            <person name="Marcussen T."/>
            <person name="Sandve S.R."/>
            <person name="Heier L."/>
            <person name="Spannagl M."/>
            <person name="Pfeifer M."/>
            <person name="Jakobsen K.S."/>
            <person name="Wulff B.B."/>
            <person name="Steuernagel B."/>
            <person name="Mayer K.F."/>
            <person name="Olsen O.A."/>
        </authorList>
    </citation>
    <scope>NUCLEOTIDE SEQUENCE [LARGE SCALE GENOMIC DNA]</scope>
    <source>
        <strain evidence="2">cv. AL8/78</strain>
    </source>
</reference>
<dbReference type="Proteomes" id="UP000015105">
    <property type="component" value="Chromosome 6D"/>
</dbReference>
<reference evidence="1" key="5">
    <citation type="journal article" date="2021" name="G3 (Bethesda)">
        <title>Aegilops tauschii genome assembly Aet v5.0 features greater sequence contiguity and improved annotation.</title>
        <authorList>
            <person name="Wang L."/>
            <person name="Zhu T."/>
            <person name="Rodriguez J.C."/>
            <person name="Deal K.R."/>
            <person name="Dubcovsky J."/>
            <person name="McGuire P.E."/>
            <person name="Lux T."/>
            <person name="Spannagl M."/>
            <person name="Mayer K.F.X."/>
            <person name="Baldrich P."/>
            <person name="Meyers B.C."/>
            <person name="Huo N."/>
            <person name="Gu Y.Q."/>
            <person name="Zhou H."/>
            <person name="Devos K.M."/>
            <person name="Bennetzen J.L."/>
            <person name="Unver T."/>
            <person name="Budak H."/>
            <person name="Gulick P.J."/>
            <person name="Galiba G."/>
            <person name="Kalapos B."/>
            <person name="Nelson D.R."/>
            <person name="Li P."/>
            <person name="You F.M."/>
            <person name="Luo M.C."/>
            <person name="Dvorak J."/>
        </authorList>
    </citation>
    <scope>NUCLEOTIDE SEQUENCE [LARGE SCALE GENOMIC DNA]</scope>
    <source>
        <strain evidence="1">cv. AL8/78</strain>
    </source>
</reference>
<proteinExistence type="predicted"/>
<keyword evidence="2" id="KW-1185">Reference proteome</keyword>